<dbReference type="PANTHER" id="PTHR30558">
    <property type="entry name" value="EXBD MEMBRANE COMPONENT OF PMF-DRIVEN MACROMOLECULE IMPORT SYSTEM"/>
    <property type="match status" value="1"/>
</dbReference>
<evidence type="ECO:0000256" key="1">
    <source>
        <dbReference type="ARBA" id="ARBA00004162"/>
    </source>
</evidence>
<dbReference type="AlphaFoldDB" id="A0A1C3EFT7"/>
<feature type="region of interest" description="Disordered" evidence="8">
    <location>
        <begin position="145"/>
        <end position="173"/>
    </location>
</feature>
<dbReference type="EMBL" id="LYDR01000071">
    <property type="protein sequence ID" value="ODA32098.1"/>
    <property type="molecule type" value="Genomic_DNA"/>
</dbReference>
<accession>A0A1C3EFT7</accession>
<sequence length="173" mass="19066">MPIQRHAHGSEMNLEPNLTPLLDLVFQLITFFMLVINFKGASLDLSLKLPVLGSARPIEWKKGTEPIVINLRSDGTAQVYGEPIDPAEFFAAMARQVSTAKNPDQEAESRPVILRADERVPFSRINELMTLSREHGFENFALSAMAPSTQTAPRNRATSDRTIPAAREPGGSP</sequence>
<dbReference type="RefSeq" id="WP_068847632.1">
    <property type="nucleotide sequence ID" value="NZ_LYDR01000071.1"/>
</dbReference>
<keyword evidence="7" id="KW-0653">Protein transport</keyword>
<dbReference type="PANTHER" id="PTHR30558:SF3">
    <property type="entry name" value="BIOPOLYMER TRANSPORT PROTEIN EXBD-RELATED"/>
    <property type="match status" value="1"/>
</dbReference>
<organism evidence="9 10">
    <name type="scientific">Planctopirus hydrillae</name>
    <dbReference type="NCBI Taxonomy" id="1841610"/>
    <lineage>
        <taxon>Bacteria</taxon>
        <taxon>Pseudomonadati</taxon>
        <taxon>Planctomycetota</taxon>
        <taxon>Planctomycetia</taxon>
        <taxon>Planctomycetales</taxon>
        <taxon>Planctomycetaceae</taxon>
        <taxon>Planctopirus</taxon>
    </lineage>
</organism>
<keyword evidence="7" id="KW-0813">Transport</keyword>
<keyword evidence="10" id="KW-1185">Reference proteome</keyword>
<evidence type="ECO:0000256" key="5">
    <source>
        <dbReference type="ARBA" id="ARBA00022989"/>
    </source>
</evidence>
<dbReference type="GO" id="GO:0022857">
    <property type="term" value="F:transmembrane transporter activity"/>
    <property type="evidence" value="ECO:0007669"/>
    <property type="project" value="InterPro"/>
</dbReference>
<proteinExistence type="inferred from homology"/>
<keyword evidence="4 7" id="KW-0812">Transmembrane</keyword>
<keyword evidence="6" id="KW-0472">Membrane</keyword>
<comment type="caution">
    <text evidence="9">The sequence shown here is derived from an EMBL/GenBank/DDBJ whole genome shotgun (WGS) entry which is preliminary data.</text>
</comment>
<evidence type="ECO:0000256" key="3">
    <source>
        <dbReference type="ARBA" id="ARBA00022475"/>
    </source>
</evidence>
<dbReference type="Pfam" id="PF02472">
    <property type="entry name" value="ExbD"/>
    <property type="match status" value="1"/>
</dbReference>
<keyword evidence="5" id="KW-1133">Transmembrane helix</keyword>
<evidence type="ECO:0000256" key="2">
    <source>
        <dbReference type="ARBA" id="ARBA00005811"/>
    </source>
</evidence>
<evidence type="ECO:0000256" key="7">
    <source>
        <dbReference type="RuleBase" id="RU003879"/>
    </source>
</evidence>
<reference evidence="9 10" key="1">
    <citation type="submission" date="2016-05" db="EMBL/GenBank/DDBJ databases">
        <title>Genomic and physiological characterization of Planctopirus sp. isolated from fresh water lake.</title>
        <authorList>
            <person name="Subhash Y."/>
            <person name="Ramana C."/>
        </authorList>
    </citation>
    <scope>NUCLEOTIDE SEQUENCE [LARGE SCALE GENOMIC DNA]</scope>
    <source>
        <strain evidence="9 10">JC280</strain>
    </source>
</reference>
<comment type="similarity">
    <text evidence="2 7">Belongs to the ExbD/TolR family.</text>
</comment>
<evidence type="ECO:0000313" key="10">
    <source>
        <dbReference type="Proteomes" id="UP000094828"/>
    </source>
</evidence>
<protein>
    <submittedName>
        <fullName evidence="9">Biopolymer transporter ExbD</fullName>
    </submittedName>
</protein>
<dbReference type="GO" id="GO:0005886">
    <property type="term" value="C:plasma membrane"/>
    <property type="evidence" value="ECO:0007669"/>
    <property type="project" value="UniProtKB-SubCell"/>
</dbReference>
<dbReference type="Proteomes" id="UP000094828">
    <property type="component" value="Unassembled WGS sequence"/>
</dbReference>
<dbReference type="Gene3D" id="3.30.420.270">
    <property type="match status" value="1"/>
</dbReference>
<evidence type="ECO:0000256" key="6">
    <source>
        <dbReference type="ARBA" id="ARBA00023136"/>
    </source>
</evidence>
<keyword evidence="3" id="KW-1003">Cell membrane</keyword>
<dbReference type="STRING" id="1841610.A6X21_21530"/>
<name>A0A1C3EFT7_9PLAN</name>
<gene>
    <name evidence="9" type="ORF">A6X21_21530</name>
</gene>
<comment type="subcellular location">
    <subcellularLocation>
        <location evidence="1">Cell membrane</location>
        <topology evidence="1">Single-pass membrane protein</topology>
    </subcellularLocation>
    <subcellularLocation>
        <location evidence="7">Cell membrane</location>
        <topology evidence="7">Single-pass type II membrane protein</topology>
    </subcellularLocation>
</comment>
<dbReference type="GO" id="GO:0015031">
    <property type="term" value="P:protein transport"/>
    <property type="evidence" value="ECO:0007669"/>
    <property type="project" value="UniProtKB-KW"/>
</dbReference>
<evidence type="ECO:0000313" key="9">
    <source>
        <dbReference type="EMBL" id="ODA32098.1"/>
    </source>
</evidence>
<evidence type="ECO:0000256" key="4">
    <source>
        <dbReference type="ARBA" id="ARBA00022692"/>
    </source>
</evidence>
<dbReference type="InterPro" id="IPR003400">
    <property type="entry name" value="ExbD"/>
</dbReference>
<evidence type="ECO:0000256" key="8">
    <source>
        <dbReference type="SAM" id="MobiDB-lite"/>
    </source>
</evidence>
<dbReference type="OrthoDB" id="284492at2"/>